<protein>
    <submittedName>
        <fullName evidence="2">GNAT family N-acetyltransferase</fullName>
    </submittedName>
</protein>
<dbReference type="Proteomes" id="UP001218895">
    <property type="component" value="Chromosome"/>
</dbReference>
<dbReference type="CDD" id="cd04301">
    <property type="entry name" value="NAT_SF"/>
    <property type="match status" value="1"/>
</dbReference>
<dbReference type="SUPFAM" id="SSF55729">
    <property type="entry name" value="Acyl-CoA N-acyltransferases (Nat)"/>
    <property type="match status" value="1"/>
</dbReference>
<evidence type="ECO:0000259" key="1">
    <source>
        <dbReference type="PROSITE" id="PS51186"/>
    </source>
</evidence>
<dbReference type="RefSeq" id="WP_278099091.1">
    <property type="nucleotide sequence ID" value="NZ_CP091092.1"/>
</dbReference>
<dbReference type="Gene3D" id="3.40.630.30">
    <property type="match status" value="1"/>
</dbReference>
<reference evidence="2" key="1">
    <citation type="submission" date="2022-01" db="EMBL/GenBank/DDBJ databases">
        <title>Complete genome of Methanomicrobium antiquum DSM 21220.</title>
        <authorList>
            <person name="Chen S.-C."/>
            <person name="You Y.-T."/>
            <person name="Zhou Y.-Z."/>
            <person name="Lai M.-C."/>
        </authorList>
    </citation>
    <scope>NUCLEOTIDE SEQUENCE</scope>
    <source>
        <strain evidence="2">DSM 21220</strain>
    </source>
</reference>
<dbReference type="PROSITE" id="PS51186">
    <property type="entry name" value="GNAT"/>
    <property type="match status" value="1"/>
</dbReference>
<dbReference type="GO" id="GO:0016747">
    <property type="term" value="F:acyltransferase activity, transferring groups other than amino-acyl groups"/>
    <property type="evidence" value="ECO:0007669"/>
    <property type="project" value="InterPro"/>
</dbReference>
<gene>
    <name evidence="2" type="ORF">L1994_08875</name>
</gene>
<evidence type="ECO:0000313" key="3">
    <source>
        <dbReference type="Proteomes" id="UP001218895"/>
    </source>
</evidence>
<dbReference type="GeneID" id="79950507"/>
<dbReference type="EMBL" id="CP091092">
    <property type="protein sequence ID" value="WFN36253.1"/>
    <property type="molecule type" value="Genomic_DNA"/>
</dbReference>
<dbReference type="Pfam" id="PF00583">
    <property type="entry name" value="Acetyltransf_1"/>
    <property type="match status" value="1"/>
</dbReference>
<organism evidence="2 3">
    <name type="scientific">Methanomicrobium antiquum</name>
    <dbReference type="NCBI Taxonomy" id="487686"/>
    <lineage>
        <taxon>Archaea</taxon>
        <taxon>Methanobacteriati</taxon>
        <taxon>Methanobacteriota</taxon>
        <taxon>Stenosarchaea group</taxon>
        <taxon>Methanomicrobia</taxon>
        <taxon>Methanomicrobiales</taxon>
        <taxon>Methanomicrobiaceae</taxon>
        <taxon>Methanomicrobium</taxon>
    </lineage>
</organism>
<dbReference type="KEGG" id="manq:L1994_08875"/>
<name>A0AAF0JTG2_9EURY</name>
<accession>A0AAF0JTG2</accession>
<keyword evidence="3" id="KW-1185">Reference proteome</keyword>
<dbReference type="AlphaFoldDB" id="A0AAF0JTG2"/>
<dbReference type="InterPro" id="IPR000182">
    <property type="entry name" value="GNAT_dom"/>
</dbReference>
<dbReference type="InterPro" id="IPR016181">
    <property type="entry name" value="Acyl_CoA_acyltransferase"/>
</dbReference>
<evidence type="ECO:0000313" key="2">
    <source>
        <dbReference type="EMBL" id="WFN36253.1"/>
    </source>
</evidence>
<proteinExistence type="predicted"/>
<sequence length="164" mass="19065">MNISSAGINNDYEKSTVRIIEADYTCLNHMKVLYRDLHDMELSASNLKLREVWDEIISDERVHPFILFKGKIPASTCTLSIIPNLTWDARPYGIIENVVTKKEFRQCGYAREILKYAVNFAWDNNCYKLMLLTGRKEEYVTRMYESVGFKSDIKTGMAIYNSQI</sequence>
<feature type="domain" description="N-acetyltransferase" evidence="1">
    <location>
        <begin position="17"/>
        <end position="164"/>
    </location>
</feature>